<feature type="compositionally biased region" description="Polar residues" evidence="1">
    <location>
        <begin position="7"/>
        <end position="22"/>
    </location>
</feature>
<dbReference type="HOGENOM" id="CLU_118677_0_0_1"/>
<name>S3DGJ4_GLAL2</name>
<dbReference type="AlphaFoldDB" id="S3DGJ4"/>
<evidence type="ECO:0000313" key="3">
    <source>
        <dbReference type="Proteomes" id="UP000016922"/>
    </source>
</evidence>
<protein>
    <submittedName>
        <fullName evidence="2">Uncharacterized protein</fullName>
    </submittedName>
</protein>
<feature type="compositionally biased region" description="Basic and acidic residues" evidence="1">
    <location>
        <begin position="187"/>
        <end position="199"/>
    </location>
</feature>
<evidence type="ECO:0000256" key="1">
    <source>
        <dbReference type="SAM" id="MobiDB-lite"/>
    </source>
</evidence>
<dbReference type="OrthoDB" id="10340702at2759"/>
<feature type="compositionally biased region" description="Acidic residues" evidence="1">
    <location>
        <begin position="163"/>
        <end position="186"/>
    </location>
</feature>
<accession>S3DGJ4</accession>
<dbReference type="EMBL" id="KE145352">
    <property type="protein sequence ID" value="EPE36790.1"/>
    <property type="molecule type" value="Genomic_DNA"/>
</dbReference>
<feature type="region of interest" description="Disordered" evidence="1">
    <location>
        <begin position="1"/>
        <end position="38"/>
    </location>
</feature>
<gene>
    <name evidence="2" type="ORF">GLAREA_08953</name>
</gene>
<keyword evidence="3" id="KW-1185">Reference proteome</keyword>
<proteinExistence type="predicted"/>
<dbReference type="GeneID" id="19468001"/>
<dbReference type="Proteomes" id="UP000016922">
    <property type="component" value="Unassembled WGS sequence"/>
</dbReference>
<sequence length="199" mass="23547">MAVNPALMSSLSLGTSRKQSQPEAAVSTAAPTAKRHKNHLPIKTHDKMIYTVWKQREKFSYDYYVPEDPFTSKLIKMYRSLHDANIRVRVEFEKWSMKHRHEDPFSLVTEYDLTSAKPHFWEAPLEGDNEEEGRGTRVHVKEEIVKRHGSEYERRWEWKLPGEESDSYEDEDDDEESHEEESEEEEPKLSPEELKLLRE</sequence>
<dbReference type="KEGG" id="glz:GLAREA_08953"/>
<feature type="region of interest" description="Disordered" evidence="1">
    <location>
        <begin position="163"/>
        <end position="199"/>
    </location>
</feature>
<organism evidence="2 3">
    <name type="scientific">Glarea lozoyensis (strain ATCC 20868 / MF5171)</name>
    <dbReference type="NCBI Taxonomy" id="1116229"/>
    <lineage>
        <taxon>Eukaryota</taxon>
        <taxon>Fungi</taxon>
        <taxon>Dikarya</taxon>
        <taxon>Ascomycota</taxon>
        <taxon>Pezizomycotina</taxon>
        <taxon>Leotiomycetes</taxon>
        <taxon>Helotiales</taxon>
        <taxon>Helotiaceae</taxon>
        <taxon>Glarea</taxon>
    </lineage>
</organism>
<evidence type="ECO:0000313" key="2">
    <source>
        <dbReference type="EMBL" id="EPE36790.1"/>
    </source>
</evidence>
<dbReference type="RefSeq" id="XP_008076105.1">
    <property type="nucleotide sequence ID" value="XM_008077914.1"/>
</dbReference>
<reference evidence="2 3" key="1">
    <citation type="journal article" date="2013" name="BMC Genomics">
        <title>Genomics-driven discovery of the pneumocandin biosynthetic gene cluster in the fungus Glarea lozoyensis.</title>
        <authorList>
            <person name="Chen L."/>
            <person name="Yue Q."/>
            <person name="Zhang X."/>
            <person name="Xiang M."/>
            <person name="Wang C."/>
            <person name="Li S."/>
            <person name="Che Y."/>
            <person name="Ortiz-Lopez F.J."/>
            <person name="Bills G.F."/>
            <person name="Liu X."/>
            <person name="An Z."/>
        </authorList>
    </citation>
    <scope>NUCLEOTIDE SEQUENCE [LARGE SCALE GENOMIC DNA]</scope>
    <source>
        <strain evidence="3">ATCC 20868 / MF5171</strain>
    </source>
</reference>